<protein>
    <submittedName>
        <fullName evidence="1">Uncharacterized protein</fullName>
    </submittedName>
</protein>
<dbReference type="Proteomes" id="UP001142393">
    <property type="component" value="Unassembled WGS sequence"/>
</dbReference>
<dbReference type="EMBL" id="JANVFU010000008">
    <property type="protein sequence ID" value="KAJ3743780.1"/>
    <property type="molecule type" value="Genomic_DNA"/>
</dbReference>
<organism evidence="1 2">
    <name type="scientific">Lentinula detonsa</name>
    <dbReference type="NCBI Taxonomy" id="2804962"/>
    <lineage>
        <taxon>Eukaryota</taxon>
        <taxon>Fungi</taxon>
        <taxon>Dikarya</taxon>
        <taxon>Basidiomycota</taxon>
        <taxon>Agaricomycotina</taxon>
        <taxon>Agaricomycetes</taxon>
        <taxon>Agaricomycetidae</taxon>
        <taxon>Agaricales</taxon>
        <taxon>Marasmiineae</taxon>
        <taxon>Omphalotaceae</taxon>
        <taxon>Lentinula</taxon>
    </lineage>
</organism>
<reference evidence="1 2" key="1">
    <citation type="journal article" date="2023" name="Proc. Natl. Acad. Sci. U.S.A.">
        <title>A global phylogenomic analysis of the shiitake genus Lentinula.</title>
        <authorList>
            <person name="Sierra-Patev S."/>
            <person name="Min B."/>
            <person name="Naranjo-Ortiz M."/>
            <person name="Looney B."/>
            <person name="Konkel Z."/>
            <person name="Slot J.C."/>
            <person name="Sakamoto Y."/>
            <person name="Steenwyk J.L."/>
            <person name="Rokas A."/>
            <person name="Carro J."/>
            <person name="Camarero S."/>
            <person name="Ferreira P."/>
            <person name="Molpeceres G."/>
            <person name="Ruiz-Duenas F.J."/>
            <person name="Serrano A."/>
            <person name="Henrissat B."/>
            <person name="Drula E."/>
            <person name="Hughes K.W."/>
            <person name="Mata J.L."/>
            <person name="Ishikawa N.K."/>
            <person name="Vargas-Isla R."/>
            <person name="Ushijima S."/>
            <person name="Smith C.A."/>
            <person name="Donoghue J."/>
            <person name="Ahrendt S."/>
            <person name="Andreopoulos W."/>
            <person name="He G."/>
            <person name="LaButti K."/>
            <person name="Lipzen A."/>
            <person name="Ng V."/>
            <person name="Riley R."/>
            <person name="Sandor L."/>
            <person name="Barry K."/>
            <person name="Martinez A.T."/>
            <person name="Xiao Y."/>
            <person name="Gibbons J.G."/>
            <person name="Terashima K."/>
            <person name="Grigoriev I.V."/>
            <person name="Hibbett D."/>
        </authorList>
    </citation>
    <scope>NUCLEOTIDE SEQUENCE [LARGE SCALE GENOMIC DNA]</scope>
    <source>
        <strain evidence="1 2">TFB7810</strain>
    </source>
</reference>
<keyword evidence="2" id="KW-1185">Reference proteome</keyword>
<gene>
    <name evidence="1" type="ORF">DFH05DRAFT_1249917</name>
</gene>
<comment type="caution">
    <text evidence="1">The sequence shown here is derived from an EMBL/GenBank/DDBJ whole genome shotgun (WGS) entry which is preliminary data.</text>
</comment>
<accession>A0A9W8TXD2</accession>
<proteinExistence type="predicted"/>
<evidence type="ECO:0000313" key="2">
    <source>
        <dbReference type="Proteomes" id="UP001142393"/>
    </source>
</evidence>
<evidence type="ECO:0000313" key="1">
    <source>
        <dbReference type="EMBL" id="KAJ3743780.1"/>
    </source>
</evidence>
<name>A0A9W8TXD2_9AGAR</name>
<sequence>MESESQSPCIMSCTTPTTTRTTTTLQISLILGCAKSSPEVQRKTPHCLYHVDVDEQWGIMIHTHFAPHSDPWTTGAWLRLRIQNDKEEEDQDQDHMNSRLAQMSLVNKESPPLAVHSIDDFVYQVTALLVDPTTTQCVGEPLVEYEWSLTRITEVEGEGDEDSADDHSVSEFRIPLDCCGDVSSDKNRVMVTEGIRLALQLLSLDLPEVGMRQDMIVLSSKKLWSGVMSQVFIDASLVV</sequence>
<dbReference type="AlphaFoldDB" id="A0A9W8TXD2"/>